<dbReference type="SUPFAM" id="SSF50475">
    <property type="entry name" value="FMN-binding split barrel"/>
    <property type="match status" value="1"/>
</dbReference>
<reference evidence="3" key="1">
    <citation type="submission" date="2017-09" db="EMBL/GenBank/DDBJ databases">
        <title>Complete Genome Sequence of ansamitocin-producing Bacterium Actinosynnema pretiosum X47.</title>
        <authorList>
            <person name="Cao G."/>
            <person name="Zong G."/>
            <person name="Zhong C."/>
            <person name="Fu J."/>
        </authorList>
    </citation>
    <scope>NUCLEOTIDE SEQUENCE [LARGE SCALE GENOMIC DNA]</scope>
    <source>
        <strain evidence="3">X47</strain>
    </source>
</reference>
<dbReference type="SMART" id="SM00903">
    <property type="entry name" value="Flavin_Reduct"/>
    <property type="match status" value="1"/>
</dbReference>
<feature type="domain" description="Flavin reductase like" evidence="2">
    <location>
        <begin position="24"/>
        <end position="169"/>
    </location>
</feature>
<proteinExistence type="predicted"/>
<dbReference type="PANTHER" id="PTHR30466:SF1">
    <property type="entry name" value="FMN REDUCTASE (NADH) RUTF"/>
    <property type="match status" value="1"/>
</dbReference>
<evidence type="ECO:0000313" key="3">
    <source>
        <dbReference type="EMBL" id="ATE55206.1"/>
    </source>
</evidence>
<dbReference type="Proteomes" id="UP000218505">
    <property type="component" value="Chromosome"/>
</dbReference>
<dbReference type="PANTHER" id="PTHR30466">
    <property type="entry name" value="FLAVIN REDUCTASE"/>
    <property type="match status" value="1"/>
</dbReference>
<dbReference type="EMBL" id="CP023445">
    <property type="protein sequence ID" value="ATE55206.1"/>
    <property type="molecule type" value="Genomic_DNA"/>
</dbReference>
<name>A0A290Z882_9PSEU</name>
<dbReference type="AlphaFoldDB" id="A0A290Z882"/>
<dbReference type="KEGG" id="apre:CNX65_19555"/>
<dbReference type="Pfam" id="PF01613">
    <property type="entry name" value="Flavin_Reduct"/>
    <property type="match status" value="1"/>
</dbReference>
<evidence type="ECO:0000259" key="2">
    <source>
        <dbReference type="SMART" id="SM00903"/>
    </source>
</evidence>
<dbReference type="GO" id="GO:0006208">
    <property type="term" value="P:pyrimidine nucleobase catabolic process"/>
    <property type="evidence" value="ECO:0007669"/>
    <property type="project" value="TreeGrafter"/>
</dbReference>
<dbReference type="GO" id="GO:0010181">
    <property type="term" value="F:FMN binding"/>
    <property type="evidence" value="ECO:0007669"/>
    <property type="project" value="InterPro"/>
</dbReference>
<sequence length="179" mass="18372">MSAVTGLVPPTAPAGPVAGSRDYYRKLAAGVAVVTACGPSGWSGSTVSTVTSVSLEPPVLLCCLARGSRTLEAVRHARRFAVHLLAAGQADLAERFSRPPGDRTRFAGLGREVLLVGGSPVISGVLAVAWCDLSSAAEVGDHVVLYGRVVSSRVGRGEPLVWHARAYRELGGLSAADAG</sequence>
<dbReference type="Gene3D" id="2.30.110.10">
    <property type="entry name" value="Electron Transport, Fmn-binding Protein, Chain A"/>
    <property type="match status" value="1"/>
</dbReference>
<dbReference type="InterPro" id="IPR002563">
    <property type="entry name" value="Flavin_Rdtase-like_dom"/>
</dbReference>
<dbReference type="GO" id="GO:0042602">
    <property type="term" value="F:riboflavin reductase (NADPH) activity"/>
    <property type="evidence" value="ECO:0007669"/>
    <property type="project" value="TreeGrafter"/>
</dbReference>
<accession>A0A290Z882</accession>
<dbReference type="InterPro" id="IPR050268">
    <property type="entry name" value="NADH-dep_flavin_reductase"/>
</dbReference>
<organism evidence="3 4">
    <name type="scientific">Actinosynnema pretiosum</name>
    <dbReference type="NCBI Taxonomy" id="42197"/>
    <lineage>
        <taxon>Bacteria</taxon>
        <taxon>Bacillati</taxon>
        <taxon>Actinomycetota</taxon>
        <taxon>Actinomycetes</taxon>
        <taxon>Pseudonocardiales</taxon>
        <taxon>Pseudonocardiaceae</taxon>
        <taxon>Actinosynnema</taxon>
    </lineage>
</organism>
<keyword evidence="4" id="KW-1185">Reference proteome</keyword>
<dbReference type="InterPro" id="IPR012349">
    <property type="entry name" value="Split_barrel_FMN-bd"/>
</dbReference>
<keyword evidence="1" id="KW-0560">Oxidoreductase</keyword>
<evidence type="ECO:0000256" key="1">
    <source>
        <dbReference type="ARBA" id="ARBA00023002"/>
    </source>
</evidence>
<evidence type="ECO:0000313" key="4">
    <source>
        <dbReference type="Proteomes" id="UP000218505"/>
    </source>
</evidence>
<gene>
    <name evidence="3" type="ORF">CNX65_19555</name>
</gene>
<protein>
    <submittedName>
        <fullName evidence="3">Flavin oxidoreductase</fullName>
    </submittedName>
</protein>